<protein>
    <submittedName>
        <fullName evidence="1">Uncharacterized protein</fullName>
    </submittedName>
</protein>
<accession>A0A4Y2GZ58</accession>
<name>A0A4Y2GZ58_ARAVE</name>
<comment type="caution">
    <text evidence="1">The sequence shown here is derived from an EMBL/GenBank/DDBJ whole genome shotgun (WGS) entry which is preliminary data.</text>
</comment>
<proteinExistence type="predicted"/>
<reference evidence="1 2" key="1">
    <citation type="journal article" date="2019" name="Sci. Rep.">
        <title>Orb-weaving spider Araneus ventricosus genome elucidates the spidroin gene catalogue.</title>
        <authorList>
            <person name="Kono N."/>
            <person name="Nakamura H."/>
            <person name="Ohtoshi R."/>
            <person name="Moran D.A.P."/>
            <person name="Shinohara A."/>
            <person name="Yoshida Y."/>
            <person name="Fujiwara M."/>
            <person name="Mori M."/>
            <person name="Tomita M."/>
            <person name="Arakawa K."/>
        </authorList>
    </citation>
    <scope>NUCLEOTIDE SEQUENCE [LARGE SCALE GENOMIC DNA]</scope>
</reference>
<sequence>MESSESRPPNKDKENSSTFEILRFVTKVAQIVAKVGDRLLYYTGISYILLYNSLPNHKTNIVGKRHSVFVITCSKDIFGKYRIKEIKEHCLKSEVTVTSHQRLQYVTVKSQLPHIRGSNTRLKGRSYLTTEAPLCDRKVAVTSHQKLQYVTGRSQLPRIRGSNTRLEGRRFEVDATEDRRVYGLGSHQVCQGSNVLPMVWCGNLEMECADSVILSHGQMTRRAPELPNPCQSFHTTPTEERLATTFDL</sequence>
<evidence type="ECO:0000313" key="2">
    <source>
        <dbReference type="Proteomes" id="UP000499080"/>
    </source>
</evidence>
<dbReference type="AlphaFoldDB" id="A0A4Y2GZ58"/>
<gene>
    <name evidence="1" type="ORF">AVEN_163945_1</name>
</gene>
<organism evidence="1 2">
    <name type="scientific">Araneus ventricosus</name>
    <name type="common">Orbweaver spider</name>
    <name type="synonym">Epeira ventricosa</name>
    <dbReference type="NCBI Taxonomy" id="182803"/>
    <lineage>
        <taxon>Eukaryota</taxon>
        <taxon>Metazoa</taxon>
        <taxon>Ecdysozoa</taxon>
        <taxon>Arthropoda</taxon>
        <taxon>Chelicerata</taxon>
        <taxon>Arachnida</taxon>
        <taxon>Araneae</taxon>
        <taxon>Araneomorphae</taxon>
        <taxon>Entelegynae</taxon>
        <taxon>Araneoidea</taxon>
        <taxon>Araneidae</taxon>
        <taxon>Araneus</taxon>
    </lineage>
</organism>
<evidence type="ECO:0000313" key="1">
    <source>
        <dbReference type="EMBL" id="GBM58179.1"/>
    </source>
</evidence>
<dbReference type="Proteomes" id="UP000499080">
    <property type="component" value="Unassembled WGS sequence"/>
</dbReference>
<dbReference type="EMBL" id="BGPR01001624">
    <property type="protein sequence ID" value="GBM58179.1"/>
    <property type="molecule type" value="Genomic_DNA"/>
</dbReference>
<keyword evidence="2" id="KW-1185">Reference proteome</keyword>